<dbReference type="GO" id="GO:0016787">
    <property type="term" value="F:hydrolase activity"/>
    <property type="evidence" value="ECO:0007669"/>
    <property type="project" value="InterPro"/>
</dbReference>
<dbReference type="EMBL" id="AUZX01013820">
    <property type="protein sequence ID" value="EQD34375.1"/>
    <property type="molecule type" value="Genomic_DNA"/>
</dbReference>
<dbReference type="Pfam" id="PF01546">
    <property type="entry name" value="Peptidase_M20"/>
    <property type="match status" value="1"/>
</dbReference>
<comment type="caution">
    <text evidence="1">The sequence shown here is derived from an EMBL/GenBank/DDBJ whole genome shotgun (WGS) entry which is preliminary data.</text>
</comment>
<proteinExistence type="predicted"/>
<accession>T0ZWP2</accession>
<gene>
    <name evidence="1" type="ORF">B1A_18726</name>
</gene>
<dbReference type="SUPFAM" id="SSF53187">
    <property type="entry name" value="Zn-dependent exopeptidases"/>
    <property type="match status" value="1"/>
</dbReference>
<evidence type="ECO:0000313" key="1">
    <source>
        <dbReference type="EMBL" id="EQD34375.1"/>
    </source>
</evidence>
<reference evidence="1" key="1">
    <citation type="submission" date="2013-08" db="EMBL/GenBank/DDBJ databases">
        <authorList>
            <person name="Mendez C."/>
            <person name="Richter M."/>
            <person name="Ferrer M."/>
            <person name="Sanchez J."/>
        </authorList>
    </citation>
    <scope>NUCLEOTIDE SEQUENCE</scope>
</reference>
<sequence>MPGTTDGTIFTRDAGVATVVYGPGGKWIAHQADEFVEVDEIPQYARVYARAAQIFLQRDQGPA</sequence>
<name>T0ZWP2_9ZZZZ</name>
<dbReference type="AlphaFoldDB" id="T0ZWP2"/>
<protein>
    <submittedName>
        <fullName evidence="1">Peptidase M20</fullName>
    </submittedName>
</protein>
<reference evidence="1" key="2">
    <citation type="journal article" date="2014" name="ISME J.">
        <title>Microbial stratification in low pH oxic and suboxic macroscopic growths along an acid mine drainage.</title>
        <authorList>
            <person name="Mendez-Garcia C."/>
            <person name="Mesa V."/>
            <person name="Sprenger R.R."/>
            <person name="Richter M."/>
            <person name="Diez M.S."/>
            <person name="Solano J."/>
            <person name="Bargiela R."/>
            <person name="Golyshina O.V."/>
            <person name="Manteca A."/>
            <person name="Ramos J.L."/>
            <person name="Gallego J.R."/>
            <person name="Llorente I."/>
            <person name="Martins Dos Santos V.A."/>
            <person name="Jensen O.N."/>
            <person name="Pelaez A.I."/>
            <person name="Sanchez J."/>
            <person name="Ferrer M."/>
        </authorList>
    </citation>
    <scope>NUCLEOTIDE SEQUENCE</scope>
</reference>
<organism evidence="1">
    <name type="scientific">mine drainage metagenome</name>
    <dbReference type="NCBI Taxonomy" id="410659"/>
    <lineage>
        <taxon>unclassified sequences</taxon>
        <taxon>metagenomes</taxon>
        <taxon>ecological metagenomes</taxon>
    </lineage>
</organism>
<dbReference type="InterPro" id="IPR002933">
    <property type="entry name" value="Peptidase_M20"/>
</dbReference>
<dbReference type="Gene3D" id="3.40.630.10">
    <property type="entry name" value="Zn peptidases"/>
    <property type="match status" value="1"/>
</dbReference>